<dbReference type="EC" id="2.-.-.-" evidence="1"/>
<name>A0A077MD61_9MICO</name>
<dbReference type="STRING" id="1193518.BN13_750004"/>
<keyword evidence="2" id="KW-1185">Reference proteome</keyword>
<dbReference type="Proteomes" id="UP000035720">
    <property type="component" value="Unassembled WGS sequence"/>
</dbReference>
<dbReference type="InterPro" id="IPR003448">
    <property type="entry name" value="Mopterin_biosynth_MoaE"/>
</dbReference>
<comment type="caution">
    <text evidence="1">The sequence shown here is derived from an EMBL/GenBank/DDBJ whole genome shotgun (WGS) entry which is preliminary data.</text>
</comment>
<sequence>MTDVVRSCVISPEPLSVDAVLAAITDPRCGGEVLFLGRVRDHDHAKEVSGLGYSAHPGALAAMQDVCRVVAARHDVLAVAAVHRVGDLRVGDLAVIIGVASAHRAAAFEAARDLIDTLKSTVPIWKNQRFADGTATWVGLP</sequence>
<dbReference type="GO" id="GO:0006777">
    <property type="term" value="P:Mo-molybdopterin cofactor biosynthetic process"/>
    <property type="evidence" value="ECO:0007669"/>
    <property type="project" value="InterPro"/>
</dbReference>
<dbReference type="OrthoDB" id="9794429at2"/>
<dbReference type="Gene3D" id="3.90.1170.40">
    <property type="entry name" value="Molybdopterin biosynthesis MoaE subunit"/>
    <property type="match status" value="1"/>
</dbReference>
<evidence type="ECO:0000313" key="2">
    <source>
        <dbReference type="Proteomes" id="UP000035720"/>
    </source>
</evidence>
<gene>
    <name evidence="1" type="primary">moaE</name>
    <name evidence="1" type="ORF">BN13_750004</name>
</gene>
<dbReference type="CDD" id="cd00756">
    <property type="entry name" value="MoaE"/>
    <property type="match status" value="1"/>
</dbReference>
<dbReference type="RefSeq" id="WP_048547135.1">
    <property type="nucleotide sequence ID" value="NZ_HF571038.1"/>
</dbReference>
<dbReference type="AlphaFoldDB" id="A0A077MD61"/>
<proteinExistence type="predicted"/>
<accession>A0A077MD61</accession>
<organism evidence="1 2">
    <name type="scientific">Nostocoides jenkinsii Ben 74</name>
    <dbReference type="NCBI Taxonomy" id="1193518"/>
    <lineage>
        <taxon>Bacteria</taxon>
        <taxon>Bacillati</taxon>
        <taxon>Actinomycetota</taxon>
        <taxon>Actinomycetes</taxon>
        <taxon>Micrococcales</taxon>
        <taxon>Intrasporangiaceae</taxon>
        <taxon>Nostocoides</taxon>
    </lineage>
</organism>
<dbReference type="GO" id="GO:0016740">
    <property type="term" value="F:transferase activity"/>
    <property type="evidence" value="ECO:0007669"/>
    <property type="project" value="UniProtKB-KW"/>
</dbReference>
<reference evidence="1 2" key="1">
    <citation type="journal article" date="2013" name="ISME J.">
        <title>A metabolic model for members of the genus Tetrasphaera involved in enhanced biological phosphorus removal.</title>
        <authorList>
            <person name="Kristiansen R."/>
            <person name="Nguyen H.T.T."/>
            <person name="Saunders A.M."/>
            <person name="Nielsen J.L."/>
            <person name="Wimmer R."/>
            <person name="Le V.Q."/>
            <person name="McIlroy S.J."/>
            <person name="Petrovski S."/>
            <person name="Seviour R.J."/>
            <person name="Calteau A."/>
            <person name="Nielsen K.L."/>
            <person name="Nielsen P.H."/>
        </authorList>
    </citation>
    <scope>NUCLEOTIDE SEQUENCE [LARGE SCALE GENOMIC DNA]</scope>
    <source>
        <strain evidence="1 2">Ben 74</strain>
    </source>
</reference>
<dbReference type="SUPFAM" id="SSF54690">
    <property type="entry name" value="Molybdopterin synthase subunit MoaE"/>
    <property type="match status" value="1"/>
</dbReference>
<dbReference type="Pfam" id="PF02391">
    <property type="entry name" value="MoaE"/>
    <property type="match status" value="1"/>
</dbReference>
<protein>
    <submittedName>
        <fullName evidence="1">Molybdopterin synthase catalytic subunit</fullName>
        <ecNumber evidence="1">2.-.-.-</ecNumber>
    </submittedName>
</protein>
<keyword evidence="1" id="KW-0808">Transferase</keyword>
<dbReference type="PANTHER" id="PTHR23404">
    <property type="entry name" value="MOLYBDOPTERIN SYNTHASE RELATED"/>
    <property type="match status" value="1"/>
</dbReference>
<evidence type="ECO:0000313" key="1">
    <source>
        <dbReference type="EMBL" id="CCI54544.1"/>
    </source>
</evidence>
<dbReference type="EMBL" id="CAJC01000189">
    <property type="protein sequence ID" value="CCI54544.1"/>
    <property type="molecule type" value="Genomic_DNA"/>
</dbReference>
<dbReference type="InterPro" id="IPR036563">
    <property type="entry name" value="MoaE_sf"/>
</dbReference>